<dbReference type="PIRSF" id="PIRSF003097">
    <property type="entry name" value="FtsX"/>
    <property type="match status" value="1"/>
</dbReference>
<evidence type="ECO:0000313" key="16">
    <source>
        <dbReference type="EMBL" id="KGJ92622.1"/>
    </source>
</evidence>
<evidence type="ECO:0000256" key="6">
    <source>
        <dbReference type="ARBA" id="ARBA00022519"/>
    </source>
</evidence>
<dbReference type="InterPro" id="IPR003838">
    <property type="entry name" value="ABC3_permease_C"/>
</dbReference>
<evidence type="ECO:0000256" key="11">
    <source>
        <dbReference type="ARBA" id="ARBA00023306"/>
    </source>
</evidence>
<evidence type="ECO:0000256" key="4">
    <source>
        <dbReference type="ARBA" id="ARBA00021907"/>
    </source>
</evidence>
<evidence type="ECO:0000256" key="1">
    <source>
        <dbReference type="ARBA" id="ARBA00004429"/>
    </source>
</evidence>
<comment type="function">
    <text evidence="12">Part of the ABC transporter FtsEX involved in cellular division.</text>
</comment>
<comment type="caution">
    <text evidence="16">The sequence shown here is derived from an EMBL/GenBank/DDBJ whole genome shotgun (WGS) entry which is preliminary data.</text>
</comment>
<name>A0A099KS11_COLPS</name>
<dbReference type="OrthoDB" id="9813411at2"/>
<evidence type="ECO:0000256" key="7">
    <source>
        <dbReference type="ARBA" id="ARBA00022618"/>
    </source>
</evidence>
<evidence type="ECO:0000259" key="14">
    <source>
        <dbReference type="Pfam" id="PF02687"/>
    </source>
</evidence>
<evidence type="ECO:0000256" key="5">
    <source>
        <dbReference type="ARBA" id="ARBA00022475"/>
    </source>
</evidence>
<dbReference type="InterPro" id="IPR040690">
    <property type="entry name" value="FtsX_ECD"/>
</dbReference>
<evidence type="ECO:0000256" key="10">
    <source>
        <dbReference type="ARBA" id="ARBA00023136"/>
    </source>
</evidence>
<dbReference type="GO" id="GO:0005886">
    <property type="term" value="C:plasma membrane"/>
    <property type="evidence" value="ECO:0007669"/>
    <property type="project" value="UniProtKB-SubCell"/>
</dbReference>
<feature type="domain" description="ABC3 transporter permease C-terminal" evidence="14">
    <location>
        <begin position="198"/>
        <end position="315"/>
    </location>
</feature>
<keyword evidence="5 12" id="KW-1003">Cell membrane</keyword>
<feature type="transmembrane region" description="Helical" evidence="13">
    <location>
        <begin position="247"/>
        <end position="272"/>
    </location>
</feature>
<keyword evidence="7 12" id="KW-0132">Cell division</keyword>
<keyword evidence="11 12" id="KW-0131">Cell cycle</keyword>
<dbReference type="GO" id="GO:0051301">
    <property type="term" value="P:cell division"/>
    <property type="evidence" value="ECO:0007669"/>
    <property type="project" value="UniProtKB-KW"/>
</dbReference>
<feature type="domain" description="FtsX extracellular" evidence="15">
    <location>
        <begin position="80"/>
        <end position="161"/>
    </location>
</feature>
<evidence type="ECO:0000256" key="9">
    <source>
        <dbReference type="ARBA" id="ARBA00022989"/>
    </source>
</evidence>
<dbReference type="RefSeq" id="WP_033093629.1">
    <property type="nucleotide sequence ID" value="NZ_JQED01000017.1"/>
</dbReference>
<accession>A0A099KS11</accession>
<dbReference type="PANTHER" id="PTHR47755:SF1">
    <property type="entry name" value="CELL DIVISION PROTEIN FTSX"/>
    <property type="match status" value="1"/>
</dbReference>
<proteinExistence type="inferred from homology"/>
<evidence type="ECO:0000259" key="15">
    <source>
        <dbReference type="Pfam" id="PF18075"/>
    </source>
</evidence>
<dbReference type="AlphaFoldDB" id="A0A099KS11"/>
<evidence type="ECO:0000313" key="17">
    <source>
        <dbReference type="Proteomes" id="UP000029843"/>
    </source>
</evidence>
<evidence type="ECO:0000256" key="2">
    <source>
        <dbReference type="ARBA" id="ARBA00007379"/>
    </source>
</evidence>
<comment type="similarity">
    <text evidence="2 12">Belongs to the ABC-4 integral membrane protein family. FtsX subfamily.</text>
</comment>
<dbReference type="Proteomes" id="UP000029843">
    <property type="component" value="Unassembled WGS sequence"/>
</dbReference>
<dbReference type="Pfam" id="PF02687">
    <property type="entry name" value="FtsX"/>
    <property type="match status" value="1"/>
</dbReference>
<feature type="transmembrane region" description="Helical" evidence="13">
    <location>
        <begin position="42"/>
        <end position="65"/>
    </location>
</feature>
<evidence type="ECO:0000256" key="13">
    <source>
        <dbReference type="SAM" id="Phobius"/>
    </source>
</evidence>
<comment type="subcellular location">
    <subcellularLocation>
        <location evidence="1">Cell inner membrane</location>
        <topology evidence="1">Multi-pass membrane protein</topology>
    </subcellularLocation>
</comment>
<gene>
    <name evidence="16" type="ORF">ND2E_2870</name>
</gene>
<dbReference type="InterPro" id="IPR047590">
    <property type="entry name" value="FtsX_proteobact-type"/>
</dbReference>
<dbReference type="GO" id="GO:0032153">
    <property type="term" value="C:cell division site"/>
    <property type="evidence" value="ECO:0007669"/>
    <property type="project" value="TreeGrafter"/>
</dbReference>
<protein>
    <recommendedName>
        <fullName evidence="4 12">Cell division protein FtsX</fullName>
    </recommendedName>
</protein>
<feature type="transmembrane region" description="Helical" evidence="13">
    <location>
        <begin position="194"/>
        <end position="218"/>
    </location>
</feature>
<feature type="transmembrane region" description="Helical" evidence="13">
    <location>
        <begin position="293"/>
        <end position="312"/>
    </location>
</feature>
<keyword evidence="10 12" id="KW-0472">Membrane</keyword>
<reference evidence="16 17" key="1">
    <citation type="submission" date="2014-08" db="EMBL/GenBank/DDBJ databases">
        <title>Genomic and Phenotypic Diversity of Colwellia psychrerythraea strains from Disparate Marine Basins.</title>
        <authorList>
            <person name="Techtmann S.M."/>
            <person name="Stelling S.C."/>
            <person name="Utturkar S.M."/>
            <person name="Alshibli N."/>
            <person name="Harris A."/>
            <person name="Brown S.D."/>
            <person name="Hazen T.C."/>
        </authorList>
    </citation>
    <scope>NUCLEOTIDE SEQUENCE [LARGE SCALE GENOMIC DNA]</scope>
    <source>
        <strain evidence="16 17">ND2E</strain>
    </source>
</reference>
<evidence type="ECO:0000256" key="3">
    <source>
        <dbReference type="ARBA" id="ARBA00011160"/>
    </source>
</evidence>
<dbReference type="InterPro" id="IPR004513">
    <property type="entry name" value="FtsX"/>
</dbReference>
<keyword evidence="8 13" id="KW-0812">Transmembrane</keyword>
<evidence type="ECO:0000256" key="8">
    <source>
        <dbReference type="ARBA" id="ARBA00022692"/>
    </source>
</evidence>
<comment type="subunit">
    <text evidence="3">Forms a membrane-associated complex with FtsE.</text>
</comment>
<dbReference type="NCBIfam" id="TIGR00439">
    <property type="entry name" value="FtsX_Gneg"/>
    <property type="match status" value="1"/>
</dbReference>
<dbReference type="PATRIC" id="fig|28229.4.peg.1912"/>
<keyword evidence="9 13" id="KW-1133">Transmembrane helix</keyword>
<dbReference type="PANTHER" id="PTHR47755">
    <property type="entry name" value="CELL DIVISION PROTEIN FTSX"/>
    <property type="match status" value="1"/>
</dbReference>
<dbReference type="Gene3D" id="3.30.70.3040">
    <property type="match status" value="1"/>
</dbReference>
<dbReference type="EMBL" id="JQED01000017">
    <property type="protein sequence ID" value="KGJ92622.1"/>
    <property type="molecule type" value="Genomic_DNA"/>
</dbReference>
<keyword evidence="6 12" id="KW-0997">Cell inner membrane</keyword>
<sequence>MSDIHSSGLKTRSSFIARLLSLPIRHFQQAIGSLGNLWRTPFTTVMTIFVLGISLALPATLHLFVKNAEQVSEQWDSASQITLFLKLSTSEKSAQNLIKRIRLYNEVAEVRYISAKQALKEFKILSGFGQSLEYLDKNPLPATILVTPTQRASQAQAANALLAKLTKEREVGQGKLDLEWLTRLEAMARLIEDIVLGVAFLLCLSVVLIVGNTIRLAILNEKDAIAIMKLVGATDSFIQRPFLYSGIWYGIFGGILSCIAVTMLAWYLGYAISDLSELYQSNFQLQGLSSSEALMLIGFAIVLALLGSYISVSQHIKAIEPNAD</sequence>
<dbReference type="Pfam" id="PF18075">
    <property type="entry name" value="FtsX_ECD"/>
    <property type="match status" value="1"/>
</dbReference>
<evidence type="ECO:0000256" key="12">
    <source>
        <dbReference type="PIRNR" id="PIRNR003097"/>
    </source>
</evidence>
<organism evidence="16 17">
    <name type="scientific">Colwellia psychrerythraea</name>
    <name type="common">Vibrio psychroerythus</name>
    <dbReference type="NCBI Taxonomy" id="28229"/>
    <lineage>
        <taxon>Bacteria</taxon>
        <taxon>Pseudomonadati</taxon>
        <taxon>Pseudomonadota</taxon>
        <taxon>Gammaproteobacteria</taxon>
        <taxon>Alteromonadales</taxon>
        <taxon>Colwelliaceae</taxon>
        <taxon>Colwellia</taxon>
    </lineage>
</organism>